<evidence type="ECO:0000313" key="1">
    <source>
        <dbReference type="EMBL" id="NVI49285.1"/>
    </source>
</evidence>
<dbReference type="EMBL" id="JAAOLE020000001">
    <property type="protein sequence ID" value="NVI49285.1"/>
    <property type="molecule type" value="Genomic_DNA"/>
</dbReference>
<comment type="caution">
    <text evidence="1">The sequence shown here is derived from an EMBL/GenBank/DDBJ whole genome shotgun (WGS) entry which is preliminary data.</text>
</comment>
<accession>A0A973W8T0</accession>
<reference evidence="1" key="1">
    <citation type="submission" date="2020-06" db="EMBL/GenBank/DDBJ databases">
        <title>Whole Genome Sequence of Bradyrhizobium sp. Strain 1S1.</title>
        <authorList>
            <person name="Bromfield E.S.P."/>
            <person name="Cloutier S."/>
        </authorList>
    </citation>
    <scope>NUCLEOTIDE SEQUENCE [LARGE SCALE GENOMIC DNA]</scope>
    <source>
        <strain evidence="1">1S1</strain>
    </source>
</reference>
<evidence type="ECO:0008006" key="2">
    <source>
        <dbReference type="Google" id="ProtNLM"/>
    </source>
</evidence>
<proteinExistence type="predicted"/>
<dbReference type="RefSeq" id="WP_166213735.1">
    <property type="nucleotide sequence ID" value="NZ_CP088285.1"/>
</dbReference>
<protein>
    <recommendedName>
        <fullName evidence="2">HNH endonuclease</fullName>
    </recommendedName>
</protein>
<dbReference type="AlphaFoldDB" id="A0A973W8T0"/>
<sequence length="319" mass="35613">MTVRPPVIKRLFAHSGNQCAFPTCNAPIVDGSIVLGRICHIAAASSDGPRYDASQADDVRNGFDNLILLCPNHHAVIDADLEAYSVERLQKMKRDHEARSGTRPSDEANEATILLLDQSIHNENQSGGLAAHTVNAGSINIYGKDSAERTRTSQAVEVLWGIILAFKQEFGDVVFIDTIFTPEELNELFGGRASHPMFETIGHYRPLDAVIQKMTKANFKDAEKERPFISQRLWAIYYCIQAVYARAASLFQLSFKERKFKDWRDDDGITAHLRAILPEAGVQQLKSKGTYALQTLNASLEQRFLEVASQEQGQDKKHV</sequence>
<gene>
    <name evidence="1" type="ORF">HAP48_041915</name>
</gene>
<organism evidence="1">
    <name type="scientific">Bradyrhizobium septentrionale</name>
    <dbReference type="NCBI Taxonomy" id="1404411"/>
    <lineage>
        <taxon>Bacteria</taxon>
        <taxon>Pseudomonadati</taxon>
        <taxon>Pseudomonadota</taxon>
        <taxon>Alphaproteobacteria</taxon>
        <taxon>Hyphomicrobiales</taxon>
        <taxon>Nitrobacteraceae</taxon>
        <taxon>Bradyrhizobium</taxon>
    </lineage>
</organism>
<name>A0A973W8T0_9BRAD</name>